<organism evidence="7 8">
    <name type="scientific">Marinibactrum halimedae</name>
    <dbReference type="NCBI Taxonomy" id="1444977"/>
    <lineage>
        <taxon>Bacteria</taxon>
        <taxon>Pseudomonadati</taxon>
        <taxon>Pseudomonadota</taxon>
        <taxon>Gammaproteobacteria</taxon>
        <taxon>Cellvibrionales</taxon>
        <taxon>Cellvibrionaceae</taxon>
        <taxon>Marinibactrum</taxon>
    </lineage>
</organism>
<dbReference type="PIRSF" id="PIRSF009283">
    <property type="entry name" value="HPP_dOase"/>
    <property type="match status" value="1"/>
</dbReference>
<dbReference type="PROSITE" id="PS51819">
    <property type="entry name" value="VOC"/>
    <property type="match status" value="2"/>
</dbReference>
<keyword evidence="2 5" id="KW-0479">Metal-binding</keyword>
<dbReference type="Pfam" id="PF14696">
    <property type="entry name" value="Glyoxalase_5"/>
    <property type="match status" value="1"/>
</dbReference>
<evidence type="ECO:0000256" key="4">
    <source>
        <dbReference type="ARBA" id="ARBA00023004"/>
    </source>
</evidence>
<dbReference type="FunFam" id="3.10.180.10:FF:000007">
    <property type="entry name" value="4-hydroxyphenylpyruvate dioxygenase"/>
    <property type="match status" value="1"/>
</dbReference>
<keyword evidence="3" id="KW-0677">Repeat</keyword>
<evidence type="ECO:0000256" key="3">
    <source>
        <dbReference type="ARBA" id="ARBA00022737"/>
    </source>
</evidence>
<dbReference type="EMBL" id="BSPD01000035">
    <property type="protein sequence ID" value="GLS25825.1"/>
    <property type="molecule type" value="Genomic_DNA"/>
</dbReference>
<dbReference type="Pfam" id="PF00903">
    <property type="entry name" value="Glyoxalase"/>
    <property type="match status" value="1"/>
</dbReference>
<feature type="binding site" evidence="5">
    <location>
        <position position="318"/>
    </location>
    <ligand>
        <name>Fe cation</name>
        <dbReference type="ChEBI" id="CHEBI:24875"/>
    </ligand>
</feature>
<evidence type="ECO:0000256" key="5">
    <source>
        <dbReference type="PIRSR" id="PIRSR009283-1"/>
    </source>
</evidence>
<feature type="domain" description="VOC" evidence="6">
    <location>
        <begin position="159"/>
        <end position="309"/>
    </location>
</feature>
<dbReference type="InterPro" id="IPR037523">
    <property type="entry name" value="VOC_core"/>
</dbReference>
<comment type="similarity">
    <text evidence="1">Belongs to the 4HPPD family.</text>
</comment>
<evidence type="ECO:0000256" key="2">
    <source>
        <dbReference type="ARBA" id="ARBA00022723"/>
    </source>
</evidence>
<dbReference type="GO" id="GO:0046872">
    <property type="term" value="F:metal ion binding"/>
    <property type="evidence" value="ECO:0007669"/>
    <property type="project" value="UniProtKB-KW"/>
</dbReference>
<keyword evidence="4 5" id="KW-0408">Iron</keyword>
<dbReference type="CDD" id="cd07250">
    <property type="entry name" value="HPPD_C_like"/>
    <property type="match status" value="1"/>
</dbReference>
<gene>
    <name evidence="7" type="primary">hpd</name>
    <name evidence="7" type="ORF">GCM10007877_15390</name>
</gene>
<dbReference type="InterPro" id="IPR029068">
    <property type="entry name" value="Glyas_Bleomycin-R_OHBP_Dase"/>
</dbReference>
<proteinExistence type="inferred from homology"/>
<protein>
    <submittedName>
        <fullName evidence="7">4-hydroxyphenylpyruvate dioxygenase</fullName>
    </submittedName>
</protein>
<dbReference type="Gene3D" id="3.10.180.10">
    <property type="entry name" value="2,3-Dihydroxybiphenyl 1,2-Dioxygenase, domain 1"/>
    <property type="match status" value="2"/>
</dbReference>
<dbReference type="RefSeq" id="WP_232593877.1">
    <property type="nucleotide sequence ID" value="NZ_BSPD01000035.1"/>
</dbReference>
<reference evidence="7 8" key="1">
    <citation type="journal article" date="2014" name="Int. J. Syst. Evol. Microbiol.">
        <title>Complete genome sequence of Corynebacterium casei LMG S-19264T (=DSM 44701T), isolated from a smear-ripened cheese.</title>
        <authorList>
            <consortium name="US DOE Joint Genome Institute (JGI-PGF)"/>
            <person name="Walter F."/>
            <person name="Albersmeier A."/>
            <person name="Kalinowski J."/>
            <person name="Ruckert C."/>
        </authorList>
    </citation>
    <scope>NUCLEOTIDE SEQUENCE [LARGE SCALE GENOMIC DNA]</scope>
    <source>
        <strain evidence="7 8">NBRC 110095</strain>
    </source>
</reference>
<dbReference type="PANTHER" id="PTHR11959">
    <property type="entry name" value="4-HYDROXYPHENYLPYRUVATE DIOXYGENASE"/>
    <property type="match status" value="1"/>
</dbReference>
<dbReference type="CDD" id="cd08342">
    <property type="entry name" value="HPPD_N_like"/>
    <property type="match status" value="1"/>
</dbReference>
<accession>A0AA37T989</accession>
<dbReference type="InterPro" id="IPR004360">
    <property type="entry name" value="Glyas_Fos-R_dOase_dom"/>
</dbReference>
<sequence>MSIKQNQWENPAGTRGFGFIEFSAPEPEELKSLFDRMGLPEVAKHKQKAISIHQQNNIYFLINSEKSGFVSDFTSAHGPCVCSYSFEVENAVEAYQLALSKGAKAVKESEDALALPVVEGVGGARLYFQDAAMFSALLRSEFDYFVEPVAIDSEGALHFIDHITHNVAVGGMDYWSRFYGDIFNFREIRYFNIEGKKTGLVSRALTSPCGNIRIPINESSDDKSQIAEFLEQYHGDGVQHIALCSTDLYRTVDNLKRNGLVFQDTIDAYYDLVDKRLPNHGEDVEALRGRKILIDGGDDEGLLLQIFSGNVIGPIFFEFIQRKGNKGFGEGNFQALFESIELDQIRRGVI</sequence>
<feature type="binding site" evidence="5">
    <location>
        <position position="162"/>
    </location>
    <ligand>
        <name>Fe cation</name>
        <dbReference type="ChEBI" id="CHEBI:24875"/>
    </ligand>
</feature>
<evidence type="ECO:0000259" key="6">
    <source>
        <dbReference type="PROSITE" id="PS51819"/>
    </source>
</evidence>
<comment type="cofactor">
    <cofactor evidence="5">
        <name>Fe cation</name>
        <dbReference type="ChEBI" id="CHEBI:24875"/>
    </cofactor>
    <text evidence="5">Binds 1 Fe cation per subunit.</text>
</comment>
<feature type="domain" description="VOC" evidence="6">
    <location>
        <begin position="16"/>
        <end position="131"/>
    </location>
</feature>
<dbReference type="InterPro" id="IPR005956">
    <property type="entry name" value="4OHPhenylPyrv_dOase"/>
</dbReference>
<name>A0AA37T989_9GAMM</name>
<keyword evidence="7" id="KW-0560">Oxidoreductase</keyword>
<evidence type="ECO:0000313" key="8">
    <source>
        <dbReference type="Proteomes" id="UP001156870"/>
    </source>
</evidence>
<dbReference type="GO" id="GO:0003868">
    <property type="term" value="F:4-hydroxyphenylpyruvate dioxygenase activity"/>
    <property type="evidence" value="ECO:0007669"/>
    <property type="project" value="InterPro"/>
</dbReference>
<dbReference type="NCBIfam" id="TIGR01263">
    <property type="entry name" value="4HPPD"/>
    <property type="match status" value="1"/>
</dbReference>
<feature type="binding site" evidence="5">
    <location>
        <position position="240"/>
    </location>
    <ligand>
        <name>Fe cation</name>
        <dbReference type="ChEBI" id="CHEBI:24875"/>
    </ligand>
</feature>
<keyword evidence="8" id="KW-1185">Reference proteome</keyword>
<evidence type="ECO:0000313" key="7">
    <source>
        <dbReference type="EMBL" id="GLS25825.1"/>
    </source>
</evidence>
<dbReference type="InterPro" id="IPR041736">
    <property type="entry name" value="4OHPhenylPyrv_dOase_N"/>
</dbReference>
<evidence type="ECO:0000256" key="1">
    <source>
        <dbReference type="ARBA" id="ARBA00005877"/>
    </source>
</evidence>
<comment type="caution">
    <text evidence="7">The sequence shown here is derived from an EMBL/GenBank/DDBJ whole genome shotgun (WGS) entry which is preliminary data.</text>
</comment>
<dbReference type="AlphaFoldDB" id="A0AA37T989"/>
<keyword evidence="7" id="KW-0223">Dioxygenase</keyword>
<dbReference type="InterPro" id="IPR041735">
    <property type="entry name" value="4OHPhenylPyrv_dOase_C"/>
</dbReference>
<dbReference type="GO" id="GO:0006572">
    <property type="term" value="P:L-tyrosine catabolic process"/>
    <property type="evidence" value="ECO:0007669"/>
    <property type="project" value="TreeGrafter"/>
</dbReference>
<dbReference type="PANTHER" id="PTHR11959:SF1">
    <property type="entry name" value="4-HYDROXYPHENYLPYRUVATE DIOXYGENASE"/>
    <property type="match status" value="1"/>
</dbReference>
<dbReference type="Proteomes" id="UP001156870">
    <property type="component" value="Unassembled WGS sequence"/>
</dbReference>
<dbReference type="SUPFAM" id="SSF54593">
    <property type="entry name" value="Glyoxalase/Bleomycin resistance protein/Dihydroxybiphenyl dioxygenase"/>
    <property type="match status" value="1"/>
</dbReference>